<evidence type="ECO:0000256" key="2">
    <source>
        <dbReference type="ARBA" id="ARBA00005287"/>
    </source>
</evidence>
<gene>
    <name evidence="4" type="primary">Dper\GL20292</name>
    <name evidence="4" type="ORF">Dper_GL20292</name>
</gene>
<proteinExistence type="inferred from homology"/>
<name>B4GXJ5_DROPE</name>
<protein>
    <submittedName>
        <fullName evidence="4">GL20292</fullName>
    </submittedName>
</protein>
<dbReference type="GO" id="GO:0005681">
    <property type="term" value="C:spliceosomal complex"/>
    <property type="evidence" value="ECO:0007669"/>
    <property type="project" value="TreeGrafter"/>
</dbReference>
<evidence type="ECO:0000256" key="3">
    <source>
        <dbReference type="ARBA" id="ARBA00023242"/>
    </source>
</evidence>
<dbReference type="PANTHER" id="PTHR19411:SF0">
    <property type="entry name" value="PROTEIN BUD31 HOMOLOG"/>
    <property type="match status" value="1"/>
</dbReference>
<comment type="similarity">
    <text evidence="2">Belongs to the BUD31 (G10) family.</text>
</comment>
<evidence type="ECO:0000256" key="1">
    <source>
        <dbReference type="ARBA" id="ARBA00004123"/>
    </source>
</evidence>
<sequence>MWHWLCVSARVRAETEPHGPVFKIHNQKTRYIYDLFYRRKATNWELNEYCLREKIADSNLIAK</sequence>
<dbReference type="Pfam" id="PF01125">
    <property type="entry name" value="BUD31"/>
    <property type="match status" value="1"/>
</dbReference>
<dbReference type="HOGENOM" id="CLU_2888107_0_0_1"/>
<dbReference type="eggNOG" id="KOG3404">
    <property type="taxonomic scope" value="Eukaryota"/>
</dbReference>
<comment type="subcellular location">
    <subcellularLocation>
        <location evidence="1">Nucleus</location>
    </subcellularLocation>
</comment>
<organism evidence="5">
    <name type="scientific">Drosophila persimilis</name>
    <name type="common">Fruit fly</name>
    <dbReference type="NCBI Taxonomy" id="7234"/>
    <lineage>
        <taxon>Eukaryota</taxon>
        <taxon>Metazoa</taxon>
        <taxon>Ecdysozoa</taxon>
        <taxon>Arthropoda</taxon>
        <taxon>Hexapoda</taxon>
        <taxon>Insecta</taxon>
        <taxon>Pterygota</taxon>
        <taxon>Neoptera</taxon>
        <taxon>Endopterygota</taxon>
        <taxon>Diptera</taxon>
        <taxon>Brachycera</taxon>
        <taxon>Muscomorpha</taxon>
        <taxon>Ephydroidea</taxon>
        <taxon>Drosophilidae</taxon>
        <taxon>Drosophila</taxon>
        <taxon>Sophophora</taxon>
    </lineage>
</organism>
<keyword evidence="5" id="KW-1185">Reference proteome</keyword>
<dbReference type="OrthoDB" id="277109at2759"/>
<dbReference type="AlphaFoldDB" id="B4GXJ5"/>
<evidence type="ECO:0000313" key="5">
    <source>
        <dbReference type="Proteomes" id="UP000008744"/>
    </source>
</evidence>
<dbReference type="PANTHER" id="PTHR19411">
    <property type="entry name" value="PROTEIN BUD31-RELATED"/>
    <property type="match status" value="1"/>
</dbReference>
<reference evidence="4 5" key="1">
    <citation type="journal article" date="2007" name="Nature">
        <title>Evolution of genes and genomes on the Drosophila phylogeny.</title>
        <authorList>
            <consortium name="Drosophila 12 Genomes Consortium"/>
            <person name="Clark A.G."/>
            <person name="Eisen M.B."/>
            <person name="Smith D.R."/>
            <person name="Bergman C.M."/>
            <person name="Oliver B."/>
            <person name="Markow T.A."/>
            <person name="Kaufman T.C."/>
            <person name="Kellis M."/>
            <person name="Gelbart W."/>
            <person name="Iyer V.N."/>
            <person name="Pollard D.A."/>
            <person name="Sackton T.B."/>
            <person name="Larracuente A.M."/>
            <person name="Singh N.D."/>
            <person name="Abad J.P."/>
            <person name="Abt D.N."/>
            <person name="Adryan B."/>
            <person name="Aguade M."/>
            <person name="Akashi H."/>
            <person name="Anderson W.W."/>
            <person name="Aquadro C.F."/>
            <person name="Ardell D.H."/>
            <person name="Arguello R."/>
            <person name="Artieri C.G."/>
            <person name="Barbash D.A."/>
            <person name="Barker D."/>
            <person name="Barsanti P."/>
            <person name="Batterham P."/>
            <person name="Batzoglou S."/>
            <person name="Begun D."/>
            <person name="Bhutkar A."/>
            <person name="Blanco E."/>
            <person name="Bosak S.A."/>
            <person name="Bradley R.K."/>
            <person name="Brand A.D."/>
            <person name="Brent M.R."/>
            <person name="Brooks A.N."/>
            <person name="Brown R.H."/>
            <person name="Butlin R.K."/>
            <person name="Caggese C."/>
            <person name="Calvi B.R."/>
            <person name="Bernardo de Carvalho A."/>
            <person name="Caspi A."/>
            <person name="Castrezana S."/>
            <person name="Celniker S.E."/>
            <person name="Chang J.L."/>
            <person name="Chapple C."/>
            <person name="Chatterji S."/>
            <person name="Chinwalla A."/>
            <person name="Civetta A."/>
            <person name="Clifton S.W."/>
            <person name="Comeron J.M."/>
            <person name="Costello J.C."/>
            <person name="Coyne J.A."/>
            <person name="Daub J."/>
            <person name="David R.G."/>
            <person name="Delcher A.L."/>
            <person name="Delehaunty K."/>
            <person name="Do C.B."/>
            <person name="Ebling H."/>
            <person name="Edwards K."/>
            <person name="Eickbush T."/>
            <person name="Evans J.D."/>
            <person name="Filipski A."/>
            <person name="Findeiss S."/>
            <person name="Freyhult E."/>
            <person name="Fulton L."/>
            <person name="Fulton R."/>
            <person name="Garcia A.C."/>
            <person name="Gardiner A."/>
            <person name="Garfield D.A."/>
            <person name="Garvin B.E."/>
            <person name="Gibson G."/>
            <person name="Gilbert D."/>
            <person name="Gnerre S."/>
            <person name="Godfrey J."/>
            <person name="Good R."/>
            <person name="Gotea V."/>
            <person name="Gravely B."/>
            <person name="Greenberg A.J."/>
            <person name="Griffiths-Jones S."/>
            <person name="Gross S."/>
            <person name="Guigo R."/>
            <person name="Gustafson E.A."/>
            <person name="Haerty W."/>
            <person name="Hahn M.W."/>
            <person name="Halligan D.L."/>
            <person name="Halpern A.L."/>
            <person name="Halter G.M."/>
            <person name="Han M.V."/>
            <person name="Heger A."/>
            <person name="Hillier L."/>
            <person name="Hinrichs A.S."/>
            <person name="Holmes I."/>
            <person name="Hoskins R.A."/>
            <person name="Hubisz M.J."/>
            <person name="Hultmark D."/>
            <person name="Huntley M.A."/>
            <person name="Jaffe D.B."/>
            <person name="Jagadeeshan S."/>
            <person name="Jeck W.R."/>
            <person name="Johnson J."/>
            <person name="Jones C.D."/>
            <person name="Jordan W.C."/>
            <person name="Karpen G.H."/>
            <person name="Kataoka E."/>
            <person name="Keightley P.D."/>
            <person name="Kheradpour P."/>
            <person name="Kirkness E.F."/>
            <person name="Koerich L.B."/>
            <person name="Kristiansen K."/>
            <person name="Kudrna D."/>
            <person name="Kulathinal R.J."/>
            <person name="Kumar S."/>
            <person name="Kwok R."/>
            <person name="Lander E."/>
            <person name="Langley C.H."/>
            <person name="Lapoint R."/>
            <person name="Lazzaro B.P."/>
            <person name="Lee S.J."/>
            <person name="Levesque L."/>
            <person name="Li R."/>
            <person name="Lin C.F."/>
            <person name="Lin M.F."/>
            <person name="Lindblad-Toh K."/>
            <person name="Llopart A."/>
            <person name="Long M."/>
            <person name="Low L."/>
            <person name="Lozovsky E."/>
            <person name="Lu J."/>
            <person name="Luo M."/>
            <person name="Machado C.A."/>
            <person name="Makalowski W."/>
            <person name="Marzo M."/>
            <person name="Matsuda M."/>
            <person name="Matzkin L."/>
            <person name="McAllister B."/>
            <person name="McBride C.S."/>
            <person name="McKernan B."/>
            <person name="McKernan K."/>
            <person name="Mendez-Lago M."/>
            <person name="Minx P."/>
            <person name="Mollenhauer M.U."/>
            <person name="Montooth K."/>
            <person name="Mount S.M."/>
            <person name="Mu X."/>
            <person name="Myers E."/>
            <person name="Negre B."/>
            <person name="Newfeld S."/>
            <person name="Nielsen R."/>
            <person name="Noor M.A."/>
            <person name="O'Grady P."/>
            <person name="Pachter L."/>
            <person name="Papaceit M."/>
            <person name="Parisi M.J."/>
            <person name="Parisi M."/>
            <person name="Parts L."/>
            <person name="Pedersen J.S."/>
            <person name="Pesole G."/>
            <person name="Phillippy A.M."/>
            <person name="Ponting C.P."/>
            <person name="Pop M."/>
            <person name="Porcelli D."/>
            <person name="Powell J.R."/>
            <person name="Prohaska S."/>
            <person name="Pruitt K."/>
            <person name="Puig M."/>
            <person name="Quesneville H."/>
            <person name="Ram K.R."/>
            <person name="Rand D."/>
            <person name="Rasmussen M.D."/>
            <person name="Reed L.K."/>
            <person name="Reenan R."/>
            <person name="Reily A."/>
            <person name="Remington K.A."/>
            <person name="Rieger T.T."/>
            <person name="Ritchie M.G."/>
            <person name="Robin C."/>
            <person name="Rogers Y.H."/>
            <person name="Rohde C."/>
            <person name="Rozas J."/>
            <person name="Rubenfield M.J."/>
            <person name="Ruiz A."/>
            <person name="Russo S."/>
            <person name="Salzberg S.L."/>
            <person name="Sanchez-Gracia A."/>
            <person name="Saranga D.J."/>
            <person name="Sato H."/>
            <person name="Schaeffer S.W."/>
            <person name="Schatz M.C."/>
            <person name="Schlenke T."/>
            <person name="Schwartz R."/>
            <person name="Segarra C."/>
            <person name="Singh R.S."/>
            <person name="Sirot L."/>
            <person name="Sirota M."/>
            <person name="Sisneros N.B."/>
            <person name="Smith C.D."/>
            <person name="Smith T.F."/>
            <person name="Spieth J."/>
            <person name="Stage D.E."/>
            <person name="Stark A."/>
            <person name="Stephan W."/>
            <person name="Strausberg R.L."/>
            <person name="Strempel S."/>
            <person name="Sturgill D."/>
            <person name="Sutton G."/>
            <person name="Sutton G.G."/>
            <person name="Tao W."/>
            <person name="Teichmann S."/>
            <person name="Tobari Y.N."/>
            <person name="Tomimura Y."/>
            <person name="Tsolas J.M."/>
            <person name="Valente V.L."/>
            <person name="Venter E."/>
            <person name="Venter J.C."/>
            <person name="Vicario S."/>
            <person name="Vieira F.G."/>
            <person name="Vilella A.J."/>
            <person name="Villasante A."/>
            <person name="Walenz B."/>
            <person name="Wang J."/>
            <person name="Wasserman M."/>
            <person name="Watts T."/>
            <person name="Wilson D."/>
            <person name="Wilson R.K."/>
            <person name="Wing R.A."/>
            <person name="Wolfner M.F."/>
            <person name="Wong A."/>
            <person name="Wong G.K."/>
            <person name="Wu C.I."/>
            <person name="Wu G."/>
            <person name="Yamamoto D."/>
            <person name="Yang H.P."/>
            <person name="Yang S.P."/>
            <person name="Yorke J.A."/>
            <person name="Yoshida K."/>
            <person name="Zdobnov E."/>
            <person name="Zhang P."/>
            <person name="Zhang Y."/>
            <person name="Zimin A.V."/>
            <person name="Baldwin J."/>
            <person name="Abdouelleil A."/>
            <person name="Abdulkadir J."/>
            <person name="Abebe A."/>
            <person name="Abera B."/>
            <person name="Abreu J."/>
            <person name="Acer S.C."/>
            <person name="Aftuck L."/>
            <person name="Alexander A."/>
            <person name="An P."/>
            <person name="Anderson E."/>
            <person name="Anderson S."/>
            <person name="Arachi H."/>
            <person name="Azer M."/>
            <person name="Bachantsang P."/>
            <person name="Barry A."/>
            <person name="Bayul T."/>
            <person name="Berlin A."/>
            <person name="Bessette D."/>
            <person name="Bloom T."/>
            <person name="Blye J."/>
            <person name="Boguslavskiy L."/>
            <person name="Bonnet C."/>
            <person name="Boukhgalter B."/>
            <person name="Bourzgui I."/>
            <person name="Brown A."/>
            <person name="Cahill P."/>
            <person name="Channer S."/>
            <person name="Cheshatsang Y."/>
            <person name="Chuda L."/>
            <person name="Citroen M."/>
            <person name="Collymore A."/>
            <person name="Cooke P."/>
            <person name="Costello M."/>
            <person name="D'Aco K."/>
            <person name="Daza R."/>
            <person name="De Haan G."/>
            <person name="DeGray S."/>
            <person name="DeMaso C."/>
            <person name="Dhargay N."/>
            <person name="Dooley K."/>
            <person name="Dooley E."/>
            <person name="Doricent M."/>
            <person name="Dorje P."/>
            <person name="Dorjee K."/>
            <person name="Dupes A."/>
            <person name="Elong R."/>
            <person name="Falk J."/>
            <person name="Farina A."/>
            <person name="Faro S."/>
            <person name="Ferguson D."/>
            <person name="Fisher S."/>
            <person name="Foley C.D."/>
            <person name="Franke A."/>
            <person name="Friedrich D."/>
            <person name="Gadbois L."/>
            <person name="Gearin G."/>
            <person name="Gearin C.R."/>
            <person name="Giannoukos G."/>
            <person name="Goode T."/>
            <person name="Graham J."/>
            <person name="Grandbois E."/>
            <person name="Grewal S."/>
            <person name="Gyaltsen K."/>
            <person name="Hafez N."/>
            <person name="Hagos B."/>
            <person name="Hall J."/>
            <person name="Henson C."/>
            <person name="Hollinger A."/>
            <person name="Honan T."/>
            <person name="Huard M.D."/>
            <person name="Hughes L."/>
            <person name="Hurhula B."/>
            <person name="Husby M.E."/>
            <person name="Kamat A."/>
            <person name="Kanga B."/>
            <person name="Kashin S."/>
            <person name="Khazanovich D."/>
            <person name="Kisner P."/>
            <person name="Lance K."/>
            <person name="Lara M."/>
            <person name="Lee W."/>
            <person name="Lennon N."/>
            <person name="Letendre F."/>
            <person name="LeVine R."/>
            <person name="Lipovsky A."/>
            <person name="Liu X."/>
            <person name="Liu J."/>
            <person name="Liu S."/>
            <person name="Lokyitsang T."/>
            <person name="Lokyitsang Y."/>
            <person name="Lubonja R."/>
            <person name="Lui A."/>
            <person name="MacDonald P."/>
            <person name="Magnisalis V."/>
            <person name="Maru K."/>
            <person name="Matthews C."/>
            <person name="McCusker W."/>
            <person name="McDonough S."/>
            <person name="Mehta T."/>
            <person name="Meldrim J."/>
            <person name="Meneus L."/>
            <person name="Mihai O."/>
            <person name="Mihalev A."/>
            <person name="Mihova T."/>
            <person name="Mittelman R."/>
            <person name="Mlenga V."/>
            <person name="Montmayeur A."/>
            <person name="Mulrain L."/>
            <person name="Navidi A."/>
            <person name="Naylor J."/>
            <person name="Negash T."/>
            <person name="Nguyen T."/>
            <person name="Nguyen N."/>
            <person name="Nicol R."/>
            <person name="Norbu C."/>
            <person name="Norbu N."/>
            <person name="Novod N."/>
            <person name="O'Neill B."/>
            <person name="Osman S."/>
            <person name="Markiewicz E."/>
            <person name="Oyono O.L."/>
            <person name="Patti C."/>
            <person name="Phunkhang P."/>
            <person name="Pierre F."/>
            <person name="Priest M."/>
            <person name="Raghuraman S."/>
            <person name="Rege F."/>
            <person name="Reyes R."/>
            <person name="Rise C."/>
            <person name="Rogov P."/>
            <person name="Ross K."/>
            <person name="Ryan E."/>
            <person name="Settipalli S."/>
            <person name="Shea T."/>
            <person name="Sherpa N."/>
            <person name="Shi L."/>
            <person name="Shih D."/>
            <person name="Sparrow T."/>
            <person name="Spaulding J."/>
            <person name="Stalker J."/>
            <person name="Stange-Thomann N."/>
            <person name="Stavropoulos S."/>
            <person name="Stone C."/>
            <person name="Strader C."/>
            <person name="Tesfaye S."/>
            <person name="Thomson T."/>
            <person name="Thoulutsang Y."/>
            <person name="Thoulutsang D."/>
            <person name="Topham K."/>
            <person name="Topping I."/>
            <person name="Tsamla T."/>
            <person name="Vassiliev H."/>
            <person name="Vo A."/>
            <person name="Wangchuk T."/>
            <person name="Wangdi T."/>
            <person name="Weiand M."/>
            <person name="Wilkinson J."/>
            <person name="Wilson A."/>
            <person name="Yadav S."/>
            <person name="Young G."/>
            <person name="Yu Q."/>
            <person name="Zembek L."/>
            <person name="Zhong D."/>
            <person name="Zimmer A."/>
            <person name="Zwirko Z."/>
            <person name="Jaffe D.B."/>
            <person name="Alvarez P."/>
            <person name="Brockman W."/>
            <person name="Butler J."/>
            <person name="Chin C."/>
            <person name="Gnerre S."/>
            <person name="Grabherr M."/>
            <person name="Kleber M."/>
            <person name="Mauceli E."/>
            <person name="MacCallum I."/>
        </authorList>
    </citation>
    <scope>NUCLEOTIDE SEQUENCE [LARGE SCALE GENOMIC DNA]</scope>
    <source>
        <strain evidence="5">MSH-3 / Tucson 14011-0111.49</strain>
    </source>
</reference>
<dbReference type="GO" id="GO:0000398">
    <property type="term" value="P:mRNA splicing, via spliceosome"/>
    <property type="evidence" value="ECO:0007669"/>
    <property type="project" value="TreeGrafter"/>
</dbReference>
<dbReference type="PhylomeDB" id="B4GXJ5"/>
<dbReference type="OMA" id="CQMRETE"/>
<dbReference type="PRINTS" id="PR00322">
    <property type="entry name" value="G10"/>
</dbReference>
<accession>B4GXJ5</accession>
<dbReference type="STRING" id="7234.B4GXJ5"/>
<keyword evidence="3" id="KW-0539">Nucleus</keyword>
<evidence type="ECO:0000313" key="4">
    <source>
        <dbReference type="EMBL" id="EDW27472.1"/>
    </source>
</evidence>
<dbReference type="InterPro" id="IPR001748">
    <property type="entry name" value="BUD31"/>
</dbReference>
<dbReference type="Proteomes" id="UP000008744">
    <property type="component" value="Unassembled WGS sequence"/>
</dbReference>
<dbReference type="EMBL" id="CH479196">
    <property type="protein sequence ID" value="EDW27472.1"/>
    <property type="molecule type" value="Genomic_DNA"/>
</dbReference>